<dbReference type="GO" id="GO:0004930">
    <property type="term" value="F:G protein-coupled receptor activity"/>
    <property type="evidence" value="ECO:0007669"/>
    <property type="project" value="UniProtKB-KW"/>
</dbReference>
<keyword evidence="4" id="KW-0297">G-protein coupled receptor</keyword>
<dbReference type="InterPro" id="IPR000276">
    <property type="entry name" value="GPCR_Rhodpsn"/>
</dbReference>
<feature type="transmembrane region" description="Helical" evidence="9">
    <location>
        <begin position="83"/>
        <end position="106"/>
    </location>
</feature>
<evidence type="ECO:0000256" key="1">
    <source>
        <dbReference type="ARBA" id="ARBA00004141"/>
    </source>
</evidence>
<reference evidence="11 12" key="1">
    <citation type="submission" date="2016-02" db="EMBL/GenBank/DDBJ databases">
        <title>Band-tailed pigeon sequencing and assembly.</title>
        <authorList>
            <person name="Soares A.E."/>
            <person name="Novak B.J."/>
            <person name="Rice E.S."/>
            <person name="O'Connell B."/>
            <person name="Chang D."/>
            <person name="Weber S."/>
            <person name="Shapiro B."/>
        </authorList>
    </citation>
    <scope>NUCLEOTIDE SEQUENCE [LARGE SCALE GENOMIC DNA]</scope>
    <source>
        <strain evidence="11">BTP2013</strain>
        <tissue evidence="11">Blood</tissue>
    </source>
</reference>
<keyword evidence="12" id="KW-1185">Reference proteome</keyword>
<keyword evidence="3 9" id="KW-1133">Transmembrane helix</keyword>
<comment type="subcellular location">
    <subcellularLocation>
        <location evidence="1">Membrane</location>
        <topology evidence="1">Multi-pass membrane protein</topology>
    </subcellularLocation>
</comment>
<dbReference type="GO" id="GO:0016020">
    <property type="term" value="C:membrane"/>
    <property type="evidence" value="ECO:0007669"/>
    <property type="project" value="UniProtKB-SubCell"/>
</dbReference>
<evidence type="ECO:0000256" key="6">
    <source>
        <dbReference type="ARBA" id="ARBA00023170"/>
    </source>
</evidence>
<dbReference type="Proteomes" id="UP000190648">
    <property type="component" value="Unassembled WGS sequence"/>
</dbReference>
<protein>
    <recommendedName>
        <fullName evidence="10">G-protein coupled receptors family 1 profile domain-containing protein</fullName>
    </recommendedName>
</protein>
<keyword evidence="2 9" id="KW-0812">Transmembrane</keyword>
<evidence type="ECO:0000256" key="3">
    <source>
        <dbReference type="ARBA" id="ARBA00022989"/>
    </source>
</evidence>
<dbReference type="AlphaFoldDB" id="A0A1V4KCG6"/>
<gene>
    <name evidence="11" type="ORF">AV530_013168</name>
</gene>
<evidence type="ECO:0000256" key="7">
    <source>
        <dbReference type="ARBA" id="ARBA00023224"/>
    </source>
</evidence>
<proteinExistence type="predicted"/>
<name>A0A1V4KCG6_PATFA</name>
<dbReference type="InterPro" id="IPR050125">
    <property type="entry name" value="GPCR_opsins"/>
</dbReference>
<dbReference type="PANTHER" id="PTHR24240">
    <property type="entry name" value="OPSIN"/>
    <property type="match status" value="1"/>
</dbReference>
<evidence type="ECO:0000256" key="2">
    <source>
        <dbReference type="ARBA" id="ARBA00022692"/>
    </source>
</evidence>
<evidence type="ECO:0000256" key="8">
    <source>
        <dbReference type="SAM" id="MobiDB-lite"/>
    </source>
</evidence>
<dbReference type="Gene3D" id="1.20.1070.10">
    <property type="entry name" value="Rhodopsin 7-helix transmembrane proteins"/>
    <property type="match status" value="1"/>
</dbReference>
<comment type="caution">
    <text evidence="11">The sequence shown here is derived from an EMBL/GenBank/DDBJ whole genome shotgun (WGS) entry which is preliminary data.</text>
</comment>
<feature type="region of interest" description="Disordered" evidence="8">
    <location>
        <begin position="131"/>
        <end position="151"/>
    </location>
</feature>
<dbReference type="InterPro" id="IPR017452">
    <property type="entry name" value="GPCR_Rhodpsn_7TM"/>
</dbReference>
<dbReference type="STRING" id="372326.A0A1V4KCG6"/>
<accession>A0A1V4KCG6</accession>
<sequence>MQRAREAREELPDDFYIPAALDAPNLTALSPFLVPQTHLGSPGVFRGMAAFMLALIALGGPINALTIACTARYKKLRSHLNYILVNLAAANLLVICVGSTTAFYSFSQMYFALGPTACKIEGFAATLGAEKRRHRGHEAEDPGGGAAQHGVAAAEREVAQRLADHQEPLEGHHGQRPQRHHAWGTYGYRIDTVETPRDVIDTIETPWDVIDTIETP</sequence>
<keyword evidence="6" id="KW-0675">Receptor</keyword>
<keyword evidence="5 9" id="KW-0472">Membrane</keyword>
<feature type="transmembrane region" description="Helical" evidence="9">
    <location>
        <begin position="48"/>
        <end position="71"/>
    </location>
</feature>
<evidence type="ECO:0000256" key="9">
    <source>
        <dbReference type="SAM" id="Phobius"/>
    </source>
</evidence>
<dbReference type="SUPFAM" id="SSF81321">
    <property type="entry name" value="Family A G protein-coupled receptor-like"/>
    <property type="match status" value="1"/>
</dbReference>
<organism evidence="11 12">
    <name type="scientific">Patagioenas fasciata monilis</name>
    <dbReference type="NCBI Taxonomy" id="372326"/>
    <lineage>
        <taxon>Eukaryota</taxon>
        <taxon>Metazoa</taxon>
        <taxon>Chordata</taxon>
        <taxon>Craniata</taxon>
        <taxon>Vertebrata</taxon>
        <taxon>Euteleostomi</taxon>
        <taxon>Archelosauria</taxon>
        <taxon>Archosauria</taxon>
        <taxon>Dinosauria</taxon>
        <taxon>Saurischia</taxon>
        <taxon>Theropoda</taxon>
        <taxon>Coelurosauria</taxon>
        <taxon>Aves</taxon>
        <taxon>Neognathae</taxon>
        <taxon>Neoaves</taxon>
        <taxon>Columbimorphae</taxon>
        <taxon>Columbiformes</taxon>
        <taxon>Columbidae</taxon>
        <taxon>Patagioenas</taxon>
    </lineage>
</organism>
<dbReference type="PROSITE" id="PS50262">
    <property type="entry name" value="G_PROTEIN_RECEP_F1_2"/>
    <property type="match status" value="1"/>
</dbReference>
<evidence type="ECO:0000256" key="4">
    <source>
        <dbReference type="ARBA" id="ARBA00023040"/>
    </source>
</evidence>
<evidence type="ECO:0000313" key="11">
    <source>
        <dbReference type="EMBL" id="OPJ82152.1"/>
    </source>
</evidence>
<keyword evidence="7" id="KW-0807">Transducer</keyword>
<dbReference type="Pfam" id="PF00001">
    <property type="entry name" value="7tm_1"/>
    <property type="match status" value="1"/>
</dbReference>
<evidence type="ECO:0000259" key="10">
    <source>
        <dbReference type="PROSITE" id="PS50262"/>
    </source>
</evidence>
<dbReference type="EMBL" id="LSYS01003947">
    <property type="protein sequence ID" value="OPJ82152.1"/>
    <property type="molecule type" value="Genomic_DNA"/>
</dbReference>
<evidence type="ECO:0000313" key="12">
    <source>
        <dbReference type="Proteomes" id="UP000190648"/>
    </source>
</evidence>
<feature type="domain" description="G-protein coupled receptors family 1 profile" evidence="10">
    <location>
        <begin position="62"/>
        <end position="120"/>
    </location>
</feature>
<dbReference type="OrthoDB" id="8545112at2759"/>
<evidence type="ECO:0000256" key="5">
    <source>
        <dbReference type="ARBA" id="ARBA00023136"/>
    </source>
</evidence>